<keyword evidence="5 7" id="KW-0472">Membrane</keyword>
<dbReference type="PANTHER" id="PTHR30572">
    <property type="entry name" value="MEMBRANE COMPONENT OF TRANSPORTER-RELATED"/>
    <property type="match status" value="1"/>
</dbReference>
<evidence type="ECO:0000256" key="5">
    <source>
        <dbReference type="ARBA" id="ARBA00023136"/>
    </source>
</evidence>
<evidence type="ECO:0000259" key="9">
    <source>
        <dbReference type="Pfam" id="PF12704"/>
    </source>
</evidence>
<dbReference type="InParanoid" id="Q01TZ7"/>
<feature type="transmembrane region" description="Helical" evidence="7">
    <location>
        <begin position="447"/>
        <end position="467"/>
    </location>
</feature>
<feature type="domain" description="ABC3 transporter permease C-terminal" evidence="8">
    <location>
        <begin position="708"/>
        <end position="821"/>
    </location>
</feature>
<dbReference type="HOGENOM" id="CLU_009433_0_0_0"/>
<feature type="transmembrane region" description="Helical" evidence="7">
    <location>
        <begin position="396"/>
        <end position="414"/>
    </location>
</feature>
<feature type="transmembrane region" description="Helical" evidence="7">
    <location>
        <begin position="701"/>
        <end position="724"/>
    </location>
</feature>
<dbReference type="eggNOG" id="COG0577">
    <property type="taxonomic scope" value="Bacteria"/>
</dbReference>
<feature type="transmembrane region" description="Helical" evidence="7">
    <location>
        <begin position="299"/>
        <end position="322"/>
    </location>
</feature>
<evidence type="ECO:0008006" key="11">
    <source>
        <dbReference type="Google" id="ProtNLM"/>
    </source>
</evidence>
<dbReference type="InterPro" id="IPR025857">
    <property type="entry name" value="MacB_PCD"/>
</dbReference>
<feature type="domain" description="ABC3 transporter permease C-terminal" evidence="8">
    <location>
        <begin position="304"/>
        <end position="423"/>
    </location>
</feature>
<gene>
    <name evidence="10" type="ordered locus">Acid_5932</name>
</gene>
<dbReference type="PANTHER" id="PTHR30572:SF4">
    <property type="entry name" value="ABC TRANSPORTER PERMEASE YTRF"/>
    <property type="match status" value="1"/>
</dbReference>
<dbReference type="KEGG" id="sus:Acid_5932"/>
<proteinExistence type="inferred from homology"/>
<keyword evidence="4 7" id="KW-1133">Transmembrane helix</keyword>
<evidence type="ECO:0000256" key="7">
    <source>
        <dbReference type="SAM" id="Phobius"/>
    </source>
</evidence>
<dbReference type="OrthoDB" id="127451at2"/>
<evidence type="ECO:0000256" key="2">
    <source>
        <dbReference type="ARBA" id="ARBA00022475"/>
    </source>
</evidence>
<dbReference type="STRING" id="234267.Acid_5932"/>
<dbReference type="EMBL" id="CP000473">
    <property type="protein sequence ID" value="ABJ86873.1"/>
    <property type="molecule type" value="Genomic_DNA"/>
</dbReference>
<keyword evidence="2" id="KW-1003">Cell membrane</keyword>
<accession>Q01TZ7</accession>
<dbReference type="InterPro" id="IPR050250">
    <property type="entry name" value="Macrolide_Exporter_MacB"/>
</dbReference>
<evidence type="ECO:0000256" key="6">
    <source>
        <dbReference type="ARBA" id="ARBA00038076"/>
    </source>
</evidence>
<keyword evidence="3 7" id="KW-0812">Transmembrane</keyword>
<protein>
    <recommendedName>
        <fullName evidence="11">Permease</fullName>
    </recommendedName>
</protein>
<evidence type="ECO:0000259" key="8">
    <source>
        <dbReference type="Pfam" id="PF02687"/>
    </source>
</evidence>
<sequence length="828" mass="89446" precursor="true">MNRLRFAVRSLLKAPMLSLVVILSVSLGIGANTAIFSLMHQILLNSLPVERPDELVVLSSPERFKGGRTSNNDAGGTELIFSYPMFRELEKRHQGLSRLGAFRQLEANIAFQKQTTSGAMLLVSGGYFPTLGVRPLMGRTIGPDDDAGPGNPVAVLSYAYWQDHLGGERSVLNQPIKVNGQLFTIVGVTPKAFTGTTIGSEPSIFVPLVFKPLLTPNWNGTDRWSDYWLYTIARLERGVSRGQVEGSLNSIYAGLVEQQSKMPGFYYQKQLDRFLHGRLSLKEGSQGNSEFRDSTKTPLIILMCASVLVLLIAMANSANLLLARSAQRRREMAIRAAMGAGRGELLAQMLTEALVLAFAGGLAGLAFAVVTLKLLIAEMAGDGAIHFIDASLEWPVLLFGLGLALVTGLVFGLYPAWEAARASAAVTLKNESGQSSGTAGAARVRKVLVCAQVMVSAVLLIPTGLFLKSLVNLMHVDLGMKTENLIGFTISPALNGYKTEQTRALFERVESEMAAIPGAKSVAAAMVPLIAGNNWGNDVHVEGAKDTQANNNSRMNEIGPAFFGKLGIPLIAGREFTDADTAAGPPVAIVNETFVKRFLDGRNPIGVRFTGGGPGARTIVGVVKDSHYSSVKQAVPPLYYTPWRQDKQLNSLEFYVRSALPESQMVPQIRRVMASLDRDLPLQDLRTLDQQINRNIQTDRLVLQLAGVFAGLATLLAMLGLYGVMAHSVTRRTREIGIRMALGAAPGKIRVMVMRELLWILVAGLVTGVPAAMLLAQYTETQLFGVKARDVMVVAGAVLALTLTAVAAGYLPARRASRVNPLEALRWE</sequence>
<feature type="transmembrane region" description="Helical" evidence="7">
    <location>
        <begin position="353"/>
        <end position="376"/>
    </location>
</feature>
<name>Q01TZ7_SOLUE</name>
<dbReference type="InterPro" id="IPR003838">
    <property type="entry name" value="ABC3_permease_C"/>
</dbReference>
<dbReference type="AlphaFoldDB" id="Q01TZ7"/>
<organism evidence="10">
    <name type="scientific">Solibacter usitatus (strain Ellin6076)</name>
    <dbReference type="NCBI Taxonomy" id="234267"/>
    <lineage>
        <taxon>Bacteria</taxon>
        <taxon>Pseudomonadati</taxon>
        <taxon>Acidobacteriota</taxon>
        <taxon>Terriglobia</taxon>
        <taxon>Bryobacterales</taxon>
        <taxon>Solibacteraceae</taxon>
        <taxon>Candidatus Solibacter</taxon>
    </lineage>
</organism>
<evidence type="ECO:0000313" key="10">
    <source>
        <dbReference type="EMBL" id="ABJ86873.1"/>
    </source>
</evidence>
<evidence type="ECO:0000256" key="1">
    <source>
        <dbReference type="ARBA" id="ARBA00004651"/>
    </source>
</evidence>
<feature type="transmembrane region" description="Helical" evidence="7">
    <location>
        <begin position="757"/>
        <end position="779"/>
    </location>
</feature>
<dbReference type="Pfam" id="PF02687">
    <property type="entry name" value="FtsX"/>
    <property type="match status" value="2"/>
</dbReference>
<feature type="domain" description="MacB-like periplasmic core" evidence="9">
    <location>
        <begin position="483"/>
        <end position="646"/>
    </location>
</feature>
<comment type="similarity">
    <text evidence="6">Belongs to the ABC-4 integral membrane protein family.</text>
</comment>
<dbReference type="NCBIfam" id="TIGR03434">
    <property type="entry name" value="ADOP"/>
    <property type="match status" value="1"/>
</dbReference>
<evidence type="ECO:0000256" key="4">
    <source>
        <dbReference type="ARBA" id="ARBA00022989"/>
    </source>
</evidence>
<dbReference type="GO" id="GO:0005886">
    <property type="term" value="C:plasma membrane"/>
    <property type="evidence" value="ECO:0007669"/>
    <property type="project" value="UniProtKB-SubCell"/>
</dbReference>
<dbReference type="InterPro" id="IPR017800">
    <property type="entry name" value="ADOP"/>
</dbReference>
<reference evidence="10" key="1">
    <citation type="submission" date="2006-10" db="EMBL/GenBank/DDBJ databases">
        <title>Complete sequence of Solibacter usitatus Ellin6076.</title>
        <authorList>
            <consortium name="US DOE Joint Genome Institute"/>
            <person name="Copeland A."/>
            <person name="Lucas S."/>
            <person name="Lapidus A."/>
            <person name="Barry K."/>
            <person name="Detter J.C."/>
            <person name="Glavina del Rio T."/>
            <person name="Hammon N."/>
            <person name="Israni S."/>
            <person name="Dalin E."/>
            <person name="Tice H."/>
            <person name="Pitluck S."/>
            <person name="Thompson L.S."/>
            <person name="Brettin T."/>
            <person name="Bruce D."/>
            <person name="Han C."/>
            <person name="Tapia R."/>
            <person name="Gilna P."/>
            <person name="Schmutz J."/>
            <person name="Larimer F."/>
            <person name="Land M."/>
            <person name="Hauser L."/>
            <person name="Kyrpides N."/>
            <person name="Mikhailova N."/>
            <person name="Janssen P.H."/>
            <person name="Kuske C.R."/>
            <person name="Richardson P."/>
        </authorList>
    </citation>
    <scope>NUCLEOTIDE SEQUENCE</scope>
    <source>
        <strain evidence="10">Ellin6076</strain>
    </source>
</reference>
<feature type="domain" description="MacB-like periplasmic core" evidence="9">
    <location>
        <begin position="18"/>
        <end position="249"/>
    </location>
</feature>
<evidence type="ECO:0000256" key="3">
    <source>
        <dbReference type="ARBA" id="ARBA00022692"/>
    </source>
</evidence>
<feature type="transmembrane region" description="Helical" evidence="7">
    <location>
        <begin position="791"/>
        <end position="811"/>
    </location>
</feature>
<comment type="subcellular location">
    <subcellularLocation>
        <location evidence="1">Cell membrane</location>
        <topology evidence="1">Multi-pass membrane protein</topology>
    </subcellularLocation>
</comment>
<dbReference type="Pfam" id="PF12704">
    <property type="entry name" value="MacB_PCD"/>
    <property type="match status" value="2"/>
</dbReference>
<dbReference type="GO" id="GO:0022857">
    <property type="term" value="F:transmembrane transporter activity"/>
    <property type="evidence" value="ECO:0007669"/>
    <property type="project" value="TreeGrafter"/>
</dbReference>